<evidence type="ECO:0000313" key="2">
    <source>
        <dbReference type="EMBL" id="KAK6321683.1"/>
    </source>
</evidence>
<protein>
    <submittedName>
        <fullName evidence="2">Uncharacterized protein</fullName>
    </submittedName>
</protein>
<reference evidence="2 3" key="1">
    <citation type="submission" date="2021-04" db="EMBL/GenBank/DDBJ databases">
        <authorList>
            <person name="De Guttry C."/>
            <person name="Zahm M."/>
            <person name="Klopp C."/>
            <person name="Cabau C."/>
            <person name="Louis A."/>
            <person name="Berthelot C."/>
            <person name="Parey E."/>
            <person name="Roest Crollius H."/>
            <person name="Montfort J."/>
            <person name="Robinson-Rechavi M."/>
            <person name="Bucao C."/>
            <person name="Bouchez O."/>
            <person name="Gislard M."/>
            <person name="Lluch J."/>
            <person name="Milhes M."/>
            <person name="Lampietro C."/>
            <person name="Lopez Roques C."/>
            <person name="Donnadieu C."/>
            <person name="Braasch I."/>
            <person name="Desvignes T."/>
            <person name="Postlethwait J."/>
            <person name="Bobe J."/>
            <person name="Wedekind C."/>
            <person name="Guiguen Y."/>
        </authorList>
    </citation>
    <scope>NUCLEOTIDE SEQUENCE [LARGE SCALE GENOMIC DNA]</scope>
    <source>
        <strain evidence="2">Cs_M1</strain>
        <tissue evidence="2">Blood</tissue>
    </source>
</reference>
<comment type="caution">
    <text evidence="2">The sequence shown here is derived from an EMBL/GenBank/DDBJ whole genome shotgun (WGS) entry which is preliminary data.</text>
</comment>
<dbReference type="Proteomes" id="UP001356427">
    <property type="component" value="Unassembled WGS sequence"/>
</dbReference>
<accession>A0AAN8M2J4</accession>
<keyword evidence="3" id="KW-1185">Reference proteome</keyword>
<evidence type="ECO:0000256" key="1">
    <source>
        <dbReference type="SAM" id="MobiDB-lite"/>
    </source>
</evidence>
<name>A0AAN8M2J4_9TELE</name>
<feature type="region of interest" description="Disordered" evidence="1">
    <location>
        <begin position="1"/>
        <end position="24"/>
    </location>
</feature>
<feature type="compositionally biased region" description="Basic and acidic residues" evidence="1">
    <location>
        <begin position="7"/>
        <end position="16"/>
    </location>
</feature>
<organism evidence="2 3">
    <name type="scientific">Coregonus suidteri</name>
    <dbReference type="NCBI Taxonomy" id="861788"/>
    <lineage>
        <taxon>Eukaryota</taxon>
        <taxon>Metazoa</taxon>
        <taxon>Chordata</taxon>
        <taxon>Craniata</taxon>
        <taxon>Vertebrata</taxon>
        <taxon>Euteleostomi</taxon>
        <taxon>Actinopterygii</taxon>
        <taxon>Neopterygii</taxon>
        <taxon>Teleostei</taxon>
        <taxon>Protacanthopterygii</taxon>
        <taxon>Salmoniformes</taxon>
        <taxon>Salmonidae</taxon>
        <taxon>Coregoninae</taxon>
        <taxon>Coregonus</taxon>
    </lineage>
</organism>
<gene>
    <name evidence="2" type="ORF">J4Q44_G00086590</name>
</gene>
<dbReference type="AlphaFoldDB" id="A0AAN8M2J4"/>
<evidence type="ECO:0000313" key="3">
    <source>
        <dbReference type="Proteomes" id="UP001356427"/>
    </source>
</evidence>
<feature type="region of interest" description="Disordered" evidence="1">
    <location>
        <begin position="58"/>
        <end position="82"/>
    </location>
</feature>
<proteinExistence type="predicted"/>
<dbReference type="EMBL" id="JAGTTL010000006">
    <property type="protein sequence ID" value="KAK6321683.1"/>
    <property type="molecule type" value="Genomic_DNA"/>
</dbReference>
<sequence>MLAVETGLERKANEKRQRSRRGTTLARVQRVLPRTNAPEHRHLRDFLVEEDVKGEGQIFQHCPGPRQRPDIPRGRTQRLLDS</sequence>
<feature type="compositionally biased region" description="Basic and acidic residues" evidence="1">
    <location>
        <begin position="67"/>
        <end position="82"/>
    </location>
</feature>